<feature type="compositionally biased region" description="Basic and acidic residues" evidence="1">
    <location>
        <begin position="20"/>
        <end position="29"/>
    </location>
</feature>
<feature type="region of interest" description="Disordered" evidence="1">
    <location>
        <begin position="13"/>
        <end position="38"/>
    </location>
</feature>
<proteinExistence type="predicted"/>
<organism evidence="2 3">
    <name type="scientific">Botrimarina hoheduenensis</name>
    <dbReference type="NCBI Taxonomy" id="2528000"/>
    <lineage>
        <taxon>Bacteria</taxon>
        <taxon>Pseudomonadati</taxon>
        <taxon>Planctomycetota</taxon>
        <taxon>Planctomycetia</taxon>
        <taxon>Pirellulales</taxon>
        <taxon>Lacipirellulaceae</taxon>
        <taxon>Botrimarina</taxon>
    </lineage>
</organism>
<gene>
    <name evidence="2" type="ORF">Pla111_21690</name>
</gene>
<protein>
    <submittedName>
        <fullName evidence="2">Transglutaminase-like superfamily protein</fullName>
    </submittedName>
</protein>
<evidence type="ECO:0000256" key="1">
    <source>
        <dbReference type="SAM" id="MobiDB-lite"/>
    </source>
</evidence>
<feature type="compositionally biased region" description="Low complexity" evidence="1">
    <location>
        <begin position="673"/>
        <end position="686"/>
    </location>
</feature>
<dbReference type="EMBL" id="SJPH01000004">
    <property type="protein sequence ID" value="TWT43219.1"/>
    <property type="molecule type" value="Genomic_DNA"/>
</dbReference>
<name>A0A5C5VZJ6_9BACT</name>
<dbReference type="Proteomes" id="UP000318995">
    <property type="component" value="Unassembled WGS sequence"/>
</dbReference>
<evidence type="ECO:0000313" key="3">
    <source>
        <dbReference type="Proteomes" id="UP000318995"/>
    </source>
</evidence>
<reference evidence="2 3" key="1">
    <citation type="submission" date="2019-02" db="EMBL/GenBank/DDBJ databases">
        <title>Deep-cultivation of Planctomycetes and their phenomic and genomic characterization uncovers novel biology.</title>
        <authorList>
            <person name="Wiegand S."/>
            <person name="Jogler M."/>
            <person name="Boedeker C."/>
            <person name="Pinto D."/>
            <person name="Vollmers J."/>
            <person name="Rivas-Marin E."/>
            <person name="Kohn T."/>
            <person name="Peeters S.H."/>
            <person name="Heuer A."/>
            <person name="Rast P."/>
            <person name="Oberbeckmann S."/>
            <person name="Bunk B."/>
            <person name="Jeske O."/>
            <person name="Meyerdierks A."/>
            <person name="Storesund J.E."/>
            <person name="Kallscheuer N."/>
            <person name="Luecker S."/>
            <person name="Lage O.M."/>
            <person name="Pohl T."/>
            <person name="Merkel B.J."/>
            <person name="Hornburger P."/>
            <person name="Mueller R.-W."/>
            <person name="Bruemmer F."/>
            <person name="Labrenz M."/>
            <person name="Spormann A.M."/>
            <person name="Op Den Camp H."/>
            <person name="Overmann J."/>
            <person name="Amann R."/>
            <person name="Jetten M.S.M."/>
            <person name="Mascher T."/>
            <person name="Medema M.H."/>
            <person name="Devos D.P."/>
            <person name="Kaster A.-K."/>
            <person name="Ovreas L."/>
            <person name="Rohde M."/>
            <person name="Galperin M.Y."/>
            <person name="Jogler C."/>
        </authorList>
    </citation>
    <scope>NUCLEOTIDE SEQUENCE [LARGE SCALE GENOMIC DNA]</scope>
    <source>
        <strain evidence="2 3">Pla111</strain>
    </source>
</reference>
<sequence>MLGGMIVGGGLMGCGGADESASRDAAERRSRQRQAAQTDALLESIASQLRTLPEAVQLDLTPPTVVVDSRSSTDGEDIEAVIVRPDGVPPEAPANLLRVPRRNARFRAADVRPDDTIKYFARIGRETQDRLREAGDADIVVMEAFEFRVAQVLSDNDLLIVGGLSREVDTPFRLEVWRNVDDRMEQISSQLAAYARRRDPPVGWQPSPDEAELRQLHERVNQWLRQSGGVSEGRQAEIKRWLKTLPSLEQADPISDLLTVTALAQGPFLVNESREIQQAVWCRDIARRVRGNSASAADQAAELFDWVVRNVALMPSAEASPNLPWEAMLHGRGSAEQRAWVFALLCRQAELTPFVLSVTETNDTTARTLVGVVEGVRAVLFDPQLGLPVSRQPGSPRADASLAELIAEPSILRGFDLPDSPYPVTAEALVDASAWLVAEPFALTGRAAALEKRFSGRDSLVLTVDLEKTAAAVSAALPPSLAVKLWEHPFETLRAKHKLNQGRRNRDIKEFLPFAWRPPLWKGRVLSFRGVKEDAAPKGEVLADPQDDLRAAQVSFMDRTLRPKDKLIATVSSDVKRDIYRRAKVIATYWLATTALERGDYRNAISWLGNSALIGPDAEELRESIRYTRARAYEALGETATAAETLGDSASAQRHGDQLRARWLREATADGSAPNANAPANADETK</sequence>
<dbReference type="AlphaFoldDB" id="A0A5C5VZJ6"/>
<keyword evidence="3" id="KW-1185">Reference proteome</keyword>
<comment type="caution">
    <text evidence="2">The sequence shown here is derived from an EMBL/GenBank/DDBJ whole genome shotgun (WGS) entry which is preliminary data.</text>
</comment>
<accession>A0A5C5VZJ6</accession>
<evidence type="ECO:0000313" key="2">
    <source>
        <dbReference type="EMBL" id="TWT43219.1"/>
    </source>
</evidence>
<feature type="region of interest" description="Disordered" evidence="1">
    <location>
        <begin position="665"/>
        <end position="686"/>
    </location>
</feature>